<evidence type="ECO:0000259" key="4">
    <source>
        <dbReference type="PROSITE" id="PS50893"/>
    </source>
</evidence>
<dbReference type="Proteomes" id="UP000649345">
    <property type="component" value="Unassembled WGS sequence"/>
</dbReference>
<keyword evidence="2" id="KW-0547">Nucleotide-binding</keyword>
<dbReference type="SUPFAM" id="SSF52540">
    <property type="entry name" value="P-loop containing nucleoside triphosphate hydrolases"/>
    <property type="match status" value="1"/>
</dbReference>
<dbReference type="PANTHER" id="PTHR42939">
    <property type="entry name" value="ABC TRANSPORTER ATP-BINDING PROTEIN ALBC-RELATED"/>
    <property type="match status" value="1"/>
</dbReference>
<accession>A0A923LDA5</accession>
<evidence type="ECO:0000313" key="5">
    <source>
        <dbReference type="EMBL" id="MBC5660050.1"/>
    </source>
</evidence>
<sequence>MNGAIEVRNLVKRYPDFVLENVSFRVPEGSIVGFIGENGAGKSTTMKAILGLIKRDDGEISLLGEPDGAREEALKEQIGVVFDENCFPEHISREDVNRMLKAIFKNWQEKLFFKLCERFGIPGKKKIKEYSRGMKMKLSIAVAMSHQARLLILDEATSGLDPVVRAEILDMLREFVMDEHHTVFFSSHITSDIEKIADYILLIHKGRILLYEDRDTLLEQYALVRCSDEVAAKLDPKTVVGVRHGRFDTEVLVRSREGLKPGEHLAVDRVSLEDILLYTAEKPENERCIK</sequence>
<dbReference type="AlphaFoldDB" id="A0A923LDA5"/>
<dbReference type="PANTHER" id="PTHR42939:SF3">
    <property type="entry name" value="ABC TRANSPORTER ATP-BINDING COMPONENT"/>
    <property type="match status" value="1"/>
</dbReference>
<keyword evidence="3 5" id="KW-0067">ATP-binding</keyword>
<dbReference type="RefSeq" id="WP_186873497.1">
    <property type="nucleotide sequence ID" value="NZ_JACOOR010000005.1"/>
</dbReference>
<dbReference type="Pfam" id="PF00005">
    <property type="entry name" value="ABC_tran"/>
    <property type="match status" value="1"/>
</dbReference>
<comment type="caution">
    <text evidence="5">The sequence shown here is derived from an EMBL/GenBank/DDBJ whole genome shotgun (WGS) entry which is preliminary data.</text>
</comment>
<dbReference type="InterPro" id="IPR027417">
    <property type="entry name" value="P-loop_NTPase"/>
</dbReference>
<evidence type="ECO:0000256" key="1">
    <source>
        <dbReference type="ARBA" id="ARBA00022448"/>
    </source>
</evidence>
<proteinExistence type="predicted"/>
<reference evidence="5" key="1">
    <citation type="submission" date="2020-08" db="EMBL/GenBank/DDBJ databases">
        <title>Genome public.</title>
        <authorList>
            <person name="Liu C."/>
            <person name="Sun Q."/>
        </authorList>
    </citation>
    <scope>NUCLEOTIDE SEQUENCE</scope>
    <source>
        <strain evidence="5">NSJ-68</strain>
    </source>
</reference>
<dbReference type="Gene3D" id="3.40.50.300">
    <property type="entry name" value="P-loop containing nucleotide triphosphate hydrolases"/>
    <property type="match status" value="1"/>
</dbReference>
<evidence type="ECO:0000256" key="2">
    <source>
        <dbReference type="ARBA" id="ARBA00022741"/>
    </source>
</evidence>
<evidence type="ECO:0000256" key="3">
    <source>
        <dbReference type="ARBA" id="ARBA00022840"/>
    </source>
</evidence>
<dbReference type="CDD" id="cd03230">
    <property type="entry name" value="ABC_DR_subfamily_A"/>
    <property type="match status" value="1"/>
</dbReference>
<dbReference type="InterPro" id="IPR003593">
    <property type="entry name" value="AAA+_ATPase"/>
</dbReference>
<dbReference type="InterPro" id="IPR003439">
    <property type="entry name" value="ABC_transporter-like_ATP-bd"/>
</dbReference>
<dbReference type="GO" id="GO:0016887">
    <property type="term" value="F:ATP hydrolysis activity"/>
    <property type="evidence" value="ECO:0007669"/>
    <property type="project" value="InterPro"/>
</dbReference>
<dbReference type="SMART" id="SM00382">
    <property type="entry name" value="AAA"/>
    <property type="match status" value="1"/>
</dbReference>
<dbReference type="EMBL" id="JACOOR010000005">
    <property type="protein sequence ID" value="MBC5660050.1"/>
    <property type="molecule type" value="Genomic_DNA"/>
</dbReference>
<dbReference type="GO" id="GO:0005524">
    <property type="term" value="F:ATP binding"/>
    <property type="evidence" value="ECO:0007669"/>
    <property type="project" value="UniProtKB-KW"/>
</dbReference>
<keyword evidence="1" id="KW-0813">Transport</keyword>
<dbReference type="InterPro" id="IPR051782">
    <property type="entry name" value="ABC_Transporter_VariousFunc"/>
</dbReference>
<keyword evidence="6" id="KW-1185">Reference proteome</keyword>
<gene>
    <name evidence="5" type="ORF">H8S44_09725</name>
</gene>
<protein>
    <submittedName>
        <fullName evidence="5">ABC transporter ATP-binding protein</fullName>
    </submittedName>
</protein>
<name>A0A923LDA5_9FIRM</name>
<feature type="domain" description="ABC transporter" evidence="4">
    <location>
        <begin position="5"/>
        <end position="230"/>
    </location>
</feature>
<dbReference type="PROSITE" id="PS50893">
    <property type="entry name" value="ABC_TRANSPORTER_2"/>
    <property type="match status" value="1"/>
</dbReference>
<evidence type="ECO:0000313" key="6">
    <source>
        <dbReference type="Proteomes" id="UP000649345"/>
    </source>
</evidence>
<organism evidence="5 6">
    <name type="scientific">Anaerosacchariphilus hominis</name>
    <dbReference type="NCBI Taxonomy" id="2763017"/>
    <lineage>
        <taxon>Bacteria</taxon>
        <taxon>Bacillati</taxon>
        <taxon>Bacillota</taxon>
        <taxon>Clostridia</taxon>
        <taxon>Lachnospirales</taxon>
        <taxon>Lachnospiraceae</taxon>
        <taxon>Anaerosacchariphilus</taxon>
    </lineage>
</organism>